<gene>
    <name evidence="1" type="ORF">BRCON_2404</name>
</gene>
<proteinExistence type="predicted"/>
<dbReference type="KEGG" id="schv:BRCON_2404"/>
<accession>A0A2Z4Y7G2</accession>
<dbReference type="Proteomes" id="UP000262583">
    <property type="component" value="Chromosome"/>
</dbReference>
<sequence length="42" mass="4894">MCALTRIHIPGGLLCSKFHNFRRTHFWEISFFVPSACAKEKL</sequence>
<name>A0A2Z4Y7G2_SUMC1</name>
<evidence type="ECO:0000313" key="1">
    <source>
        <dbReference type="EMBL" id="AXA37174.1"/>
    </source>
</evidence>
<dbReference type="AlphaFoldDB" id="A0A2Z4Y7G2"/>
<reference evidence="1 2" key="1">
    <citation type="submission" date="2018-05" db="EMBL/GenBank/DDBJ databases">
        <title>A metagenomic window into the 2 km-deep terrestrial subsurface aquifer revealed taxonomically and functionally diverse microbial community comprising novel uncultured bacterial lineages.</title>
        <authorList>
            <person name="Kadnikov V.V."/>
            <person name="Mardanov A.V."/>
            <person name="Beletsky A.V."/>
            <person name="Banks D."/>
            <person name="Pimenov N.V."/>
            <person name="Frank Y.A."/>
            <person name="Karnachuk O.V."/>
            <person name="Ravin N.V."/>
        </authorList>
    </citation>
    <scope>NUCLEOTIDE SEQUENCE [LARGE SCALE GENOMIC DNA]</scope>
    <source>
        <strain evidence="1">BY</strain>
    </source>
</reference>
<evidence type="ECO:0000313" key="2">
    <source>
        <dbReference type="Proteomes" id="UP000262583"/>
    </source>
</evidence>
<organism evidence="1 2">
    <name type="scientific">Sumerlaea chitinivorans</name>
    <dbReference type="NCBI Taxonomy" id="2250252"/>
    <lineage>
        <taxon>Bacteria</taxon>
        <taxon>Candidatus Sumerlaeota</taxon>
        <taxon>Candidatus Sumerlaeia</taxon>
        <taxon>Candidatus Sumerlaeales</taxon>
        <taxon>Candidatus Sumerlaeaceae</taxon>
        <taxon>Candidatus Sumerlaea</taxon>
    </lineage>
</organism>
<protein>
    <submittedName>
        <fullName evidence="1">Uncharacterized protein</fullName>
    </submittedName>
</protein>
<dbReference type="EMBL" id="CP030759">
    <property type="protein sequence ID" value="AXA37174.1"/>
    <property type="molecule type" value="Genomic_DNA"/>
</dbReference>